<feature type="region of interest" description="Disordered" evidence="5">
    <location>
        <begin position="1"/>
        <end position="20"/>
    </location>
</feature>
<comment type="caution">
    <text evidence="8">The sequence shown here is derived from an EMBL/GenBank/DDBJ whole genome shotgun (WGS) entry which is preliminary data.</text>
</comment>
<keyword evidence="3 6" id="KW-1133">Transmembrane helix</keyword>
<evidence type="ECO:0000256" key="6">
    <source>
        <dbReference type="SAM" id="Phobius"/>
    </source>
</evidence>
<dbReference type="AlphaFoldDB" id="A0A9D2CA97"/>
<dbReference type="InterPro" id="IPR007829">
    <property type="entry name" value="TM2"/>
</dbReference>
<keyword evidence="2 6" id="KW-0812">Transmembrane</keyword>
<protein>
    <submittedName>
        <fullName evidence="8">TM2 domain-containing protein</fullName>
    </submittedName>
</protein>
<evidence type="ECO:0000259" key="7">
    <source>
        <dbReference type="Pfam" id="PF05154"/>
    </source>
</evidence>
<sequence>MTTPTPDPWQQQPDGYRSDAPLPYSAPQPHGYYPNGAPSYGPVMHQQPYAMPMYVTPPKDTTVAYLLAIFLGQFGAHNFYLGRTGCAVSQLVLWILGLATSWIGVGFILLFVVLTWWIVDLCSIPQYIREHTAMLARAWEQQQASHFGPH</sequence>
<feature type="transmembrane region" description="Helical" evidence="6">
    <location>
        <begin position="62"/>
        <end position="81"/>
    </location>
</feature>
<gene>
    <name evidence="8" type="ORF">H9830_10360</name>
</gene>
<evidence type="ECO:0000256" key="3">
    <source>
        <dbReference type="ARBA" id="ARBA00022989"/>
    </source>
</evidence>
<evidence type="ECO:0000313" key="9">
    <source>
        <dbReference type="Proteomes" id="UP000824005"/>
    </source>
</evidence>
<feature type="transmembrane region" description="Helical" evidence="6">
    <location>
        <begin position="93"/>
        <end position="119"/>
    </location>
</feature>
<evidence type="ECO:0000256" key="5">
    <source>
        <dbReference type="SAM" id="MobiDB-lite"/>
    </source>
</evidence>
<comment type="subcellular location">
    <subcellularLocation>
        <location evidence="1">Membrane</location>
        <topology evidence="1">Multi-pass membrane protein</topology>
    </subcellularLocation>
</comment>
<dbReference type="Pfam" id="PF05154">
    <property type="entry name" value="TM2"/>
    <property type="match status" value="1"/>
</dbReference>
<dbReference type="Proteomes" id="UP000824005">
    <property type="component" value="Unassembled WGS sequence"/>
</dbReference>
<name>A0A9D2CA97_9MICO</name>
<dbReference type="PANTHER" id="PTHR21016:SF25">
    <property type="entry name" value="TM2 DOMAIN-CONTAINING PROTEIN DDB_G0277895-RELATED"/>
    <property type="match status" value="1"/>
</dbReference>
<evidence type="ECO:0000256" key="4">
    <source>
        <dbReference type="ARBA" id="ARBA00023136"/>
    </source>
</evidence>
<dbReference type="EMBL" id="DXDC01000315">
    <property type="protein sequence ID" value="HIY66664.1"/>
    <property type="molecule type" value="Genomic_DNA"/>
</dbReference>
<reference evidence="8" key="2">
    <citation type="submission" date="2021-04" db="EMBL/GenBank/DDBJ databases">
        <authorList>
            <person name="Gilroy R."/>
        </authorList>
    </citation>
    <scope>NUCLEOTIDE SEQUENCE</scope>
    <source>
        <strain evidence="8">ChiGjej1B1-98</strain>
    </source>
</reference>
<dbReference type="GO" id="GO:0016020">
    <property type="term" value="C:membrane"/>
    <property type="evidence" value="ECO:0007669"/>
    <property type="project" value="UniProtKB-SubCell"/>
</dbReference>
<keyword evidence="4 6" id="KW-0472">Membrane</keyword>
<reference evidence="8" key="1">
    <citation type="journal article" date="2021" name="PeerJ">
        <title>Extensive microbial diversity within the chicken gut microbiome revealed by metagenomics and culture.</title>
        <authorList>
            <person name="Gilroy R."/>
            <person name="Ravi A."/>
            <person name="Getino M."/>
            <person name="Pursley I."/>
            <person name="Horton D.L."/>
            <person name="Alikhan N.F."/>
            <person name="Baker D."/>
            <person name="Gharbi K."/>
            <person name="Hall N."/>
            <person name="Watson M."/>
            <person name="Adriaenssens E.M."/>
            <person name="Foster-Nyarko E."/>
            <person name="Jarju S."/>
            <person name="Secka A."/>
            <person name="Antonio M."/>
            <person name="Oren A."/>
            <person name="Chaudhuri R.R."/>
            <person name="La Ragione R."/>
            <person name="Hildebrand F."/>
            <person name="Pallen M.J."/>
        </authorList>
    </citation>
    <scope>NUCLEOTIDE SEQUENCE</scope>
    <source>
        <strain evidence="8">ChiGjej1B1-98</strain>
    </source>
</reference>
<proteinExistence type="predicted"/>
<dbReference type="InterPro" id="IPR050932">
    <property type="entry name" value="TM2D1-3-like"/>
</dbReference>
<organism evidence="8 9">
    <name type="scientific">Candidatus Agrococcus pullicola</name>
    <dbReference type="NCBI Taxonomy" id="2838429"/>
    <lineage>
        <taxon>Bacteria</taxon>
        <taxon>Bacillati</taxon>
        <taxon>Actinomycetota</taxon>
        <taxon>Actinomycetes</taxon>
        <taxon>Micrococcales</taxon>
        <taxon>Microbacteriaceae</taxon>
        <taxon>Agrococcus</taxon>
    </lineage>
</organism>
<feature type="domain" description="TM2" evidence="7">
    <location>
        <begin position="58"/>
        <end position="107"/>
    </location>
</feature>
<dbReference type="PANTHER" id="PTHR21016">
    <property type="entry name" value="BETA-AMYLOID BINDING PROTEIN-RELATED"/>
    <property type="match status" value="1"/>
</dbReference>
<evidence type="ECO:0000313" key="8">
    <source>
        <dbReference type="EMBL" id="HIY66664.1"/>
    </source>
</evidence>
<evidence type="ECO:0000256" key="2">
    <source>
        <dbReference type="ARBA" id="ARBA00022692"/>
    </source>
</evidence>
<feature type="compositionally biased region" description="Low complexity" evidence="5">
    <location>
        <begin position="1"/>
        <end position="14"/>
    </location>
</feature>
<accession>A0A9D2CA97</accession>
<evidence type="ECO:0000256" key="1">
    <source>
        <dbReference type="ARBA" id="ARBA00004141"/>
    </source>
</evidence>